<organism evidence="18 19">
    <name type="scientific">Chloebia gouldiae</name>
    <name type="common">Gouldian finch</name>
    <name type="synonym">Erythrura gouldiae</name>
    <dbReference type="NCBI Taxonomy" id="44316"/>
    <lineage>
        <taxon>Eukaryota</taxon>
        <taxon>Metazoa</taxon>
        <taxon>Chordata</taxon>
        <taxon>Craniata</taxon>
        <taxon>Vertebrata</taxon>
        <taxon>Euteleostomi</taxon>
        <taxon>Archelosauria</taxon>
        <taxon>Archosauria</taxon>
        <taxon>Dinosauria</taxon>
        <taxon>Saurischia</taxon>
        <taxon>Theropoda</taxon>
        <taxon>Coelurosauria</taxon>
        <taxon>Aves</taxon>
        <taxon>Neognathae</taxon>
        <taxon>Neoaves</taxon>
        <taxon>Telluraves</taxon>
        <taxon>Australaves</taxon>
        <taxon>Passeriformes</taxon>
        <taxon>Passeroidea</taxon>
        <taxon>Passeridae</taxon>
        <taxon>Chloebia</taxon>
    </lineage>
</organism>
<feature type="coiled-coil region" evidence="15">
    <location>
        <begin position="299"/>
        <end position="361"/>
    </location>
</feature>
<evidence type="ECO:0000256" key="9">
    <source>
        <dbReference type="ARBA" id="ARBA00022833"/>
    </source>
</evidence>
<dbReference type="STRING" id="44316.ENSEGOP00005012702"/>
<dbReference type="GO" id="GO:0033503">
    <property type="term" value="C:HULC complex"/>
    <property type="evidence" value="ECO:0007669"/>
    <property type="project" value="TreeGrafter"/>
</dbReference>
<comment type="catalytic activity">
    <reaction evidence="1 14">
        <text>S-ubiquitinyl-[E2 ubiquitin-conjugating enzyme]-L-cysteine + [acceptor protein]-L-lysine = [E2 ubiquitin-conjugating enzyme]-L-cysteine + N(6)-ubiquitinyl-[acceptor protein]-L-lysine.</text>
        <dbReference type="EC" id="2.3.2.27"/>
    </reaction>
</comment>
<dbReference type="Gene3D" id="3.30.40.10">
    <property type="entry name" value="Zinc/RING finger domain, C3HC4 (zinc finger)"/>
    <property type="match status" value="1"/>
</dbReference>
<dbReference type="EC" id="2.3.2.27" evidence="14"/>
<keyword evidence="11 14" id="KW-0175">Coiled coil</keyword>
<feature type="coiled-coil region" evidence="15">
    <location>
        <begin position="915"/>
        <end position="970"/>
    </location>
</feature>
<feature type="compositionally biased region" description="Basic and acidic residues" evidence="16">
    <location>
        <begin position="196"/>
        <end position="207"/>
    </location>
</feature>
<keyword evidence="10 14" id="KW-0156">Chromatin regulator</keyword>
<evidence type="ECO:0000256" key="2">
    <source>
        <dbReference type="ARBA" id="ARBA00004123"/>
    </source>
</evidence>
<evidence type="ECO:0000256" key="6">
    <source>
        <dbReference type="ARBA" id="ARBA00022723"/>
    </source>
</evidence>
<feature type="region of interest" description="Disordered" evidence="16">
    <location>
        <begin position="185"/>
        <end position="207"/>
    </location>
</feature>
<dbReference type="CDD" id="cd16814">
    <property type="entry name" value="RING-HC_RNF20"/>
    <property type="match status" value="1"/>
</dbReference>
<dbReference type="PROSITE" id="PS50089">
    <property type="entry name" value="ZF_RING_2"/>
    <property type="match status" value="1"/>
</dbReference>
<accession>A0A3L8RVA8</accession>
<feature type="compositionally biased region" description="Polar residues" evidence="16">
    <location>
        <begin position="658"/>
        <end position="670"/>
    </location>
</feature>
<dbReference type="Pfam" id="PF26052">
    <property type="entry name" value="BRE1B"/>
    <property type="match status" value="2"/>
</dbReference>
<sequence>MWESGGEKQRVNLDEDFFAKRGELGEGGNIYTSATMSGIGNKRTAGEPGPSAPPEKKAGVEDSGTTVETIKLGGVSSTKCLWGQVEPFCDLACMPCACAQEELDIRALQTKNRKLAEMLDQRQAIEDELREHIEKLERRQATDDASLLIINRYWNQFDENIRIILKRFDLDQGLGDLLPERKALVVPEPEPDSDSNQERKDERERGEGLEPAFSFLATLASSTSEEIESQLQERVESSRRAVAQIVTMYDKLQEKVDVLSHKLNSGGIIKVADISLMEEAVVELNTYLSQENGRLQELADVLQEKHRVMSQEFSKLQERVETAESRVSVLETMIDDLQWDIDKIRKREQRLNRHLADVLERVNSKGYKVYGAGSSLYGGTITINARKFEEMNAELEENKELAGNRLNELEELRQDLEEVTTQNEKLKVQSTGAVAPLAARCVGDTVWPPLEIGMVSCPCPVLIFESILIVELRRAVEEAVKETPEYRCMQSQFSVLYNESLQLKAHLDEARTLLHGTRTTHQRQVELIEPGSSVVPPPSLLGLCASANAQEMEVSGNNQALVVPDSDERDEVSLHKKLRTEVIQLEDTLAQVRKEYEMLRIEFEQTLAANEQAGPINREMRHLISSLQNHNHQLKGEVLRYKRKLREAQSDLSKIRSRSGSCLLQSQSSTEDTKEEPAEIKQEPDDPSAQVSVPKAASEDVNEMKARRDEEERERERREREREREKEKEKEKEREREKEKEKEKEREREKQKQKESEKERESKEKEKGKHEDGRKKEAEVIKQLKAELKKAQESQKEMKLLLDMYRSAPKEQRDKVQLMAAEKKAKAELEELRQRVKELEDKEKKESKKMADEDALRKIRAVEEQIEYLQKKLAMAKQNSDSFHCGTELLYLVNAEVAKEEEALLSEMDVTGQAFEDMQEQNIRLMQQLREKDDANFKLMSERIKSNQIHKLLKEEKEELADQVLTLKTQVDAQLQVVRKLEEKEHLLQSSIGTGEKELGLRTQALEMNKRKAMDAAQLADDLKAQLELAQKKLHDFQEEIVENRVTREKEMFNFKRAEEDISRLRRKLETTKKPDMVPNCDEILMEEIKDYKARLTCPCCNMRKKDAVLTKCFHVFCFECVKTRYDTRQRKCPKCNAAFGANDFHRIYIG</sequence>
<feature type="coiled-coil region" evidence="15">
    <location>
        <begin position="1013"/>
        <end position="1068"/>
    </location>
</feature>
<comment type="subcellular location">
    <subcellularLocation>
        <location evidence="2 14">Nucleus</location>
    </subcellularLocation>
</comment>
<dbReference type="FunFam" id="3.30.40.10:FF:000040">
    <property type="entry name" value="E3 ubiquitin protein ligase"/>
    <property type="match status" value="1"/>
</dbReference>
<dbReference type="Pfam" id="PF26095">
    <property type="entry name" value="CC_Bre1"/>
    <property type="match status" value="1"/>
</dbReference>
<dbReference type="GO" id="GO:0006325">
    <property type="term" value="P:chromatin organization"/>
    <property type="evidence" value="ECO:0007669"/>
    <property type="project" value="UniProtKB-KW"/>
</dbReference>
<dbReference type="InterPro" id="IPR013956">
    <property type="entry name" value="E3_ubiquit_lig_Bre1"/>
</dbReference>
<feature type="coiled-coil region" evidence="15">
    <location>
        <begin position="385"/>
        <end position="429"/>
    </location>
</feature>
<feature type="region of interest" description="Disordered" evidence="16">
    <location>
        <begin position="36"/>
        <end position="62"/>
    </location>
</feature>
<dbReference type="GO" id="GO:0005634">
    <property type="term" value="C:nucleus"/>
    <property type="evidence" value="ECO:0007669"/>
    <property type="project" value="UniProtKB-SubCell"/>
</dbReference>
<evidence type="ECO:0000256" key="10">
    <source>
        <dbReference type="ARBA" id="ARBA00022853"/>
    </source>
</evidence>
<dbReference type="InterPro" id="IPR017907">
    <property type="entry name" value="Znf_RING_CS"/>
</dbReference>
<keyword evidence="8 14" id="KW-0833">Ubl conjugation pathway</keyword>
<feature type="compositionally biased region" description="Basic and acidic residues" evidence="16">
    <location>
        <begin position="702"/>
        <end position="778"/>
    </location>
</feature>
<evidence type="ECO:0000259" key="17">
    <source>
        <dbReference type="PROSITE" id="PS50089"/>
    </source>
</evidence>
<feature type="domain" description="RING-type" evidence="17">
    <location>
        <begin position="1098"/>
        <end position="1137"/>
    </location>
</feature>
<dbReference type="InterPro" id="IPR018957">
    <property type="entry name" value="Znf_C3HC4_RING-type"/>
</dbReference>
<dbReference type="PANTHER" id="PTHR23163:SF2">
    <property type="entry name" value="E3 UBIQUITIN-PROTEIN LIGASE BRE1A"/>
    <property type="match status" value="1"/>
</dbReference>
<feature type="region of interest" description="Disordered" evidence="16">
    <location>
        <begin position="650"/>
        <end position="778"/>
    </location>
</feature>
<dbReference type="InterPro" id="IPR058643">
    <property type="entry name" value="BRE1-like_CC"/>
</dbReference>
<keyword evidence="7 13" id="KW-0863">Zinc-finger</keyword>
<comment type="caution">
    <text evidence="18">The sequence shown here is derived from an EMBL/GenBank/DDBJ whole genome shotgun (WGS) entry which is preliminary data.</text>
</comment>
<evidence type="ECO:0000256" key="15">
    <source>
        <dbReference type="SAM" id="Coils"/>
    </source>
</evidence>
<dbReference type="InterPro" id="IPR013083">
    <property type="entry name" value="Znf_RING/FYVE/PHD"/>
</dbReference>
<evidence type="ECO:0000256" key="12">
    <source>
        <dbReference type="ARBA" id="ARBA00023242"/>
    </source>
</evidence>
<keyword evidence="9 14" id="KW-0862">Zinc</keyword>
<evidence type="ECO:0000256" key="8">
    <source>
        <dbReference type="ARBA" id="ARBA00022786"/>
    </source>
</evidence>
<name>A0A3L8RVA8_CHLGU</name>
<dbReference type="SUPFAM" id="SSF57850">
    <property type="entry name" value="RING/U-box"/>
    <property type="match status" value="1"/>
</dbReference>
<feature type="compositionally biased region" description="Basic and acidic residues" evidence="16">
    <location>
        <begin position="671"/>
        <end position="684"/>
    </location>
</feature>
<dbReference type="GO" id="GO:0061630">
    <property type="term" value="F:ubiquitin protein ligase activity"/>
    <property type="evidence" value="ECO:0007669"/>
    <property type="project" value="UniProtKB-EC"/>
</dbReference>
<dbReference type="AlphaFoldDB" id="A0A3L8RVA8"/>
<comment type="similarity">
    <text evidence="4 14">Belongs to the BRE1 family.</text>
</comment>
<dbReference type="PROSITE" id="PS00518">
    <property type="entry name" value="ZF_RING_1"/>
    <property type="match status" value="1"/>
</dbReference>
<evidence type="ECO:0000256" key="11">
    <source>
        <dbReference type="ARBA" id="ARBA00023054"/>
    </source>
</evidence>
<reference evidence="18 19" key="1">
    <citation type="journal article" date="2018" name="Proc. R. Soc. B">
        <title>A non-coding region near Follistatin controls head colour polymorphism in the Gouldian finch.</title>
        <authorList>
            <person name="Toomey M.B."/>
            <person name="Marques C.I."/>
            <person name="Andrade P."/>
            <person name="Araujo P.M."/>
            <person name="Sabatino S."/>
            <person name="Gazda M.A."/>
            <person name="Afonso S."/>
            <person name="Lopes R.J."/>
            <person name="Corbo J.C."/>
            <person name="Carneiro M."/>
        </authorList>
    </citation>
    <scope>NUCLEOTIDE SEQUENCE [LARGE SCALE GENOMIC DNA]</scope>
    <source>
        <strain evidence="18">Red01</strain>
        <tissue evidence="18">Muscle</tissue>
    </source>
</reference>
<dbReference type="OrthoDB" id="10266039at2759"/>
<evidence type="ECO:0000256" key="16">
    <source>
        <dbReference type="SAM" id="MobiDB-lite"/>
    </source>
</evidence>
<dbReference type="GO" id="GO:0008270">
    <property type="term" value="F:zinc ion binding"/>
    <property type="evidence" value="ECO:0007669"/>
    <property type="project" value="UniProtKB-KW"/>
</dbReference>
<evidence type="ECO:0000256" key="13">
    <source>
        <dbReference type="PROSITE-ProRule" id="PRU00175"/>
    </source>
</evidence>
<feature type="coiled-coil region" evidence="15">
    <location>
        <begin position="98"/>
        <end position="142"/>
    </location>
</feature>
<dbReference type="EMBL" id="QUSF01000179">
    <property type="protein sequence ID" value="RLV88681.1"/>
    <property type="molecule type" value="Genomic_DNA"/>
</dbReference>
<evidence type="ECO:0000313" key="19">
    <source>
        <dbReference type="Proteomes" id="UP000276834"/>
    </source>
</evidence>
<dbReference type="SMART" id="SM00184">
    <property type="entry name" value="RING"/>
    <property type="match status" value="1"/>
</dbReference>
<evidence type="ECO:0000256" key="1">
    <source>
        <dbReference type="ARBA" id="ARBA00000900"/>
    </source>
</evidence>
<evidence type="ECO:0000256" key="5">
    <source>
        <dbReference type="ARBA" id="ARBA00022679"/>
    </source>
</evidence>
<proteinExistence type="inferred from homology"/>
<dbReference type="PANTHER" id="PTHR23163">
    <property type="entry name" value="RING FINGER PROTEIN-RELATED"/>
    <property type="match status" value="1"/>
</dbReference>
<protein>
    <recommendedName>
        <fullName evidence="14">E3 ubiquitin protein ligase</fullName>
        <ecNumber evidence="14">2.3.2.27</ecNumber>
    </recommendedName>
</protein>
<evidence type="ECO:0000313" key="18">
    <source>
        <dbReference type="EMBL" id="RLV88681.1"/>
    </source>
</evidence>
<keyword evidence="6 14" id="KW-0479">Metal-binding</keyword>
<evidence type="ECO:0000256" key="3">
    <source>
        <dbReference type="ARBA" id="ARBA00004906"/>
    </source>
</evidence>
<dbReference type="Pfam" id="PF00097">
    <property type="entry name" value="zf-C3HC4"/>
    <property type="match status" value="1"/>
</dbReference>
<keyword evidence="12 14" id="KW-0539">Nucleus</keyword>
<evidence type="ECO:0000256" key="14">
    <source>
        <dbReference type="RuleBase" id="RU365038"/>
    </source>
</evidence>
<keyword evidence="5 14" id="KW-0808">Transferase</keyword>
<dbReference type="UniPathway" id="UPA00143"/>
<dbReference type="InterPro" id="IPR001841">
    <property type="entry name" value="Znf_RING"/>
</dbReference>
<dbReference type="GO" id="GO:0016567">
    <property type="term" value="P:protein ubiquitination"/>
    <property type="evidence" value="ECO:0007669"/>
    <property type="project" value="UniProtKB-UniRule"/>
</dbReference>
<dbReference type="InterPro" id="IPR058642">
    <property type="entry name" value="BRE1A/B-like_dom"/>
</dbReference>
<keyword evidence="19" id="KW-1185">Reference proteome</keyword>
<dbReference type="Proteomes" id="UP000276834">
    <property type="component" value="Unassembled WGS sequence"/>
</dbReference>
<evidence type="ECO:0000256" key="4">
    <source>
        <dbReference type="ARBA" id="ARBA00005555"/>
    </source>
</evidence>
<gene>
    <name evidence="18" type="ORF">DV515_00015395</name>
</gene>
<comment type="pathway">
    <text evidence="3 14">Protein modification; protein ubiquitination.</text>
</comment>
<evidence type="ECO:0000256" key="7">
    <source>
        <dbReference type="ARBA" id="ARBA00022771"/>
    </source>
</evidence>